<name>A1SB55_SHEAM</name>
<keyword evidence="1" id="KW-1133">Transmembrane helix</keyword>
<dbReference type="RefSeq" id="WP_011761516.1">
    <property type="nucleotide sequence ID" value="NC_008700.1"/>
</dbReference>
<dbReference type="EMBL" id="CP000507">
    <property type="protein sequence ID" value="ABM01612.1"/>
    <property type="molecule type" value="Genomic_DNA"/>
</dbReference>
<evidence type="ECO:0000256" key="1">
    <source>
        <dbReference type="SAM" id="Phobius"/>
    </source>
</evidence>
<dbReference type="AlphaFoldDB" id="A1SB55"/>
<dbReference type="STRING" id="326297.Sama_3409"/>
<evidence type="ECO:0000313" key="2">
    <source>
        <dbReference type="EMBL" id="ABM01612.1"/>
    </source>
</evidence>
<organism evidence="2 3">
    <name type="scientific">Shewanella amazonensis (strain ATCC BAA-1098 / SB2B)</name>
    <dbReference type="NCBI Taxonomy" id="326297"/>
    <lineage>
        <taxon>Bacteria</taxon>
        <taxon>Pseudomonadati</taxon>
        <taxon>Pseudomonadota</taxon>
        <taxon>Gammaproteobacteria</taxon>
        <taxon>Alteromonadales</taxon>
        <taxon>Shewanellaceae</taxon>
        <taxon>Shewanella</taxon>
    </lineage>
</organism>
<accession>A1SB55</accession>
<keyword evidence="1" id="KW-0472">Membrane</keyword>
<evidence type="ECO:0000313" key="3">
    <source>
        <dbReference type="Proteomes" id="UP000009175"/>
    </source>
</evidence>
<reference evidence="2 3" key="1">
    <citation type="submission" date="2006-12" db="EMBL/GenBank/DDBJ databases">
        <title>Complete sequence of Shewanella amazonensis SB2B.</title>
        <authorList>
            <consortium name="US DOE Joint Genome Institute"/>
            <person name="Copeland A."/>
            <person name="Lucas S."/>
            <person name="Lapidus A."/>
            <person name="Barry K."/>
            <person name="Detter J.C."/>
            <person name="Glavina del Rio T."/>
            <person name="Hammon N."/>
            <person name="Israni S."/>
            <person name="Dalin E."/>
            <person name="Tice H."/>
            <person name="Pitluck S."/>
            <person name="Munk A.C."/>
            <person name="Brettin T."/>
            <person name="Bruce D."/>
            <person name="Han C."/>
            <person name="Tapia R."/>
            <person name="Gilna P."/>
            <person name="Schmutz J."/>
            <person name="Larimer F."/>
            <person name="Land M."/>
            <person name="Hauser L."/>
            <person name="Kyrpides N."/>
            <person name="Mikhailova N."/>
            <person name="Fredrickson J."/>
            <person name="Richardson P."/>
        </authorList>
    </citation>
    <scope>NUCLEOTIDE SEQUENCE [LARGE SCALE GENOMIC DNA]</scope>
    <source>
        <strain evidence="3">ATCC BAA-1098 / SB2B</strain>
    </source>
</reference>
<dbReference type="KEGG" id="saz:Sama_3409"/>
<feature type="transmembrane region" description="Helical" evidence="1">
    <location>
        <begin position="49"/>
        <end position="69"/>
    </location>
</feature>
<keyword evidence="1" id="KW-0812">Transmembrane</keyword>
<protein>
    <submittedName>
        <fullName evidence="2">Putative iron uptake protein</fullName>
    </submittedName>
</protein>
<keyword evidence="3" id="KW-1185">Reference proteome</keyword>
<gene>
    <name evidence="2" type="ordered locus">Sama_3409</name>
</gene>
<dbReference type="HOGENOM" id="CLU_159285_3_0_6"/>
<dbReference type="Proteomes" id="UP000009175">
    <property type="component" value="Chromosome"/>
</dbReference>
<feature type="transmembrane region" description="Helical" evidence="1">
    <location>
        <begin position="12"/>
        <end position="37"/>
    </location>
</feature>
<proteinExistence type="predicted"/>
<sequence>MSILSAGTCKLLGRSLLAILGGYGLAALFAAALPLWLPQISGMSRADAALIGMMLSFLIFALWILFAFAARSGTRALMLHLLLSAPLLLSLMLLEAPAP</sequence>
<feature type="transmembrane region" description="Helical" evidence="1">
    <location>
        <begin position="76"/>
        <end position="94"/>
    </location>
</feature>